<dbReference type="Proteomes" id="UP000694865">
    <property type="component" value="Unplaced"/>
</dbReference>
<evidence type="ECO:0000256" key="9">
    <source>
        <dbReference type="RuleBase" id="RU361166"/>
    </source>
</evidence>
<evidence type="ECO:0000256" key="3">
    <source>
        <dbReference type="ARBA" id="ARBA00022801"/>
    </source>
</evidence>
<evidence type="ECO:0000256" key="2">
    <source>
        <dbReference type="ARBA" id="ARBA00007072"/>
    </source>
</evidence>
<keyword evidence="3 8" id="KW-0378">Hydrolase</keyword>
<evidence type="ECO:0000256" key="1">
    <source>
        <dbReference type="ARBA" id="ARBA00000966"/>
    </source>
</evidence>
<keyword evidence="6 8" id="KW-0326">Glycosidase</keyword>
<dbReference type="InterPro" id="IPR001701">
    <property type="entry name" value="Glyco_hydro_9"/>
</dbReference>
<keyword evidence="13" id="KW-1185">Reference proteome</keyword>
<dbReference type="PROSITE" id="PS51257">
    <property type="entry name" value="PROKAR_LIPOPROTEIN"/>
    <property type="match status" value="1"/>
</dbReference>
<keyword evidence="11" id="KW-1133">Transmembrane helix</keyword>
<evidence type="ECO:0000256" key="5">
    <source>
        <dbReference type="ARBA" id="ARBA00023277"/>
    </source>
</evidence>
<dbReference type="GeneID" id="100367234"/>
<proteinExistence type="inferred from homology"/>
<gene>
    <name evidence="14" type="primary">LOC100367234</name>
</gene>
<comment type="similarity">
    <text evidence="2 8 9">Belongs to the glycosyl hydrolase 9 (cellulase E) family.</text>
</comment>
<dbReference type="RefSeq" id="XP_006822161.1">
    <property type="nucleotide sequence ID" value="XM_006822098.1"/>
</dbReference>
<organism evidence="13 14">
    <name type="scientific">Saccoglossus kowalevskii</name>
    <name type="common">Acorn worm</name>
    <dbReference type="NCBI Taxonomy" id="10224"/>
    <lineage>
        <taxon>Eukaryota</taxon>
        <taxon>Metazoa</taxon>
        <taxon>Hemichordata</taxon>
        <taxon>Enteropneusta</taxon>
        <taxon>Harrimaniidae</taxon>
        <taxon>Saccoglossus</taxon>
    </lineage>
</organism>
<evidence type="ECO:0000256" key="4">
    <source>
        <dbReference type="ARBA" id="ARBA00023001"/>
    </source>
</evidence>
<dbReference type="PANTHER" id="PTHR22298">
    <property type="entry name" value="ENDO-1,4-BETA-GLUCANASE"/>
    <property type="match status" value="1"/>
</dbReference>
<feature type="domain" description="Glycoside hydrolase family 9" evidence="12">
    <location>
        <begin position="353"/>
        <end position="773"/>
    </location>
</feature>
<dbReference type="PROSITE" id="PS00698">
    <property type="entry name" value="GH9_3"/>
    <property type="match status" value="1"/>
</dbReference>
<feature type="region of interest" description="Disordered" evidence="10">
    <location>
        <begin position="70"/>
        <end position="184"/>
    </location>
</feature>
<feature type="transmembrane region" description="Helical" evidence="11">
    <location>
        <begin position="316"/>
        <end position="339"/>
    </location>
</feature>
<feature type="active site" evidence="8">
    <location>
        <position position="761"/>
    </location>
</feature>
<dbReference type="InterPro" id="IPR012341">
    <property type="entry name" value="6hp_glycosidase-like_sf"/>
</dbReference>
<dbReference type="InterPro" id="IPR008928">
    <property type="entry name" value="6-hairpin_glycosidase_sf"/>
</dbReference>
<dbReference type="Gene3D" id="1.50.10.10">
    <property type="match status" value="1"/>
</dbReference>
<comment type="catalytic activity">
    <reaction evidence="1 9">
        <text>Endohydrolysis of (1-&gt;4)-beta-D-glucosidic linkages in cellulose, lichenin and cereal beta-D-glucans.</text>
        <dbReference type="EC" id="3.2.1.4"/>
    </reaction>
</comment>
<sequence length="787" mass="87279">MYQVMRGTITAPHLTSSSVACPSTLDEAITSADVRGVIDLLKSSVENTIKSYTDTWISIHSRLPNCGKSGSLGSELEDHGLGSELEDHGLGSKDNEDHGLGSEFEDHGLGSELENHGIGSEDNEDHDLGSELEDHGLGSELEDHGLGSEDNEDHDLGSELEDHGLGSELEDHGLGSELEDHGLGSELENHGLGRELEDHGLGIELEDHGLGRELEDHGLGRELEDHGLWRELEDHGLGRELEDHGLWRELEDHGLGKEFEDHGLGSEFEDYGLMSEDNEDKEQTIIFYNGNIDDEKDDKDKKKGGFIQFLKTNWKLVAIIVGIAAAIFILSIIIAVVVATSGDTVSLKTSYDYSEVIHKSILFYEAQRSGVLPETNRIPYRGDSALDDKGVNGEDLTGGWYDAGDHIKSTFPMAFSVAVLTWGYLEFKDAYEEAGETQNMLDCIRWGTDFLLKAHTAPNELYVQIAKKSVDHGYWGRPEEMTMNRTSFKVTTETPGSDVAGEVSAALAAASIIFADSDPDYANQLLDESKELFHFADNYRGFYKDSFPEPPVYYRGSKYEDEIAWAAIWLYKATGEEVYLNKSENEIPNMIGGRSWAFGWSQVDAGVHTLLYNLTGNSYYKKRVTRYVDEWLPGNAMPYTPKGLAFRNYWGSLRYASSTAFIALVAAESRVRRTPYRQFAKDQLHYILGDTGRSYVCGFGENPPVQPHHRSSSCPDLPEKCAWNSFGSPDPNPQILYGALVGGPDENDDYEDARADYYKNEVTLDYNAGMQSAVAGLLHLALTDQMP</sequence>
<feature type="compositionally biased region" description="Basic and acidic residues" evidence="10">
    <location>
        <begin position="76"/>
        <end position="115"/>
    </location>
</feature>
<evidence type="ECO:0000259" key="12">
    <source>
        <dbReference type="Pfam" id="PF00759"/>
    </source>
</evidence>
<evidence type="ECO:0000256" key="7">
    <source>
        <dbReference type="ARBA" id="ARBA00023326"/>
    </source>
</evidence>
<keyword evidence="7 8" id="KW-0624">Polysaccharide degradation</keyword>
<evidence type="ECO:0000313" key="14">
    <source>
        <dbReference type="RefSeq" id="XP_006822161.1"/>
    </source>
</evidence>
<evidence type="ECO:0000256" key="8">
    <source>
        <dbReference type="PROSITE-ProRule" id="PRU10060"/>
    </source>
</evidence>
<feature type="active site" evidence="8">
    <location>
        <position position="752"/>
    </location>
</feature>
<reference evidence="14" key="1">
    <citation type="submission" date="2025-08" db="UniProtKB">
        <authorList>
            <consortium name="RefSeq"/>
        </authorList>
    </citation>
    <scope>IDENTIFICATION</scope>
    <source>
        <tissue evidence="14">Testes</tissue>
    </source>
</reference>
<feature type="compositionally biased region" description="Basic and acidic residues" evidence="10">
    <location>
        <begin position="126"/>
        <end position="147"/>
    </location>
</feature>
<dbReference type="InterPro" id="IPR033126">
    <property type="entry name" value="Glyco_hydro_9_Asp/Glu_AS"/>
</dbReference>
<feature type="compositionally biased region" description="Basic and acidic residues" evidence="10">
    <location>
        <begin position="154"/>
        <end position="184"/>
    </location>
</feature>
<keyword evidence="11" id="KW-0472">Membrane</keyword>
<name>A0ABM0MQ70_SACKO</name>
<keyword evidence="11" id="KW-0812">Transmembrane</keyword>
<dbReference type="EC" id="3.2.1.4" evidence="9"/>
<evidence type="ECO:0000256" key="11">
    <source>
        <dbReference type="SAM" id="Phobius"/>
    </source>
</evidence>
<keyword evidence="4 9" id="KW-0136">Cellulose degradation</keyword>
<evidence type="ECO:0000313" key="13">
    <source>
        <dbReference type="Proteomes" id="UP000694865"/>
    </source>
</evidence>
<evidence type="ECO:0000256" key="10">
    <source>
        <dbReference type="SAM" id="MobiDB-lite"/>
    </source>
</evidence>
<keyword evidence="5 8" id="KW-0119">Carbohydrate metabolism</keyword>
<evidence type="ECO:0000256" key="6">
    <source>
        <dbReference type="ARBA" id="ARBA00023295"/>
    </source>
</evidence>
<dbReference type="Pfam" id="PF00759">
    <property type="entry name" value="Glyco_hydro_9"/>
    <property type="match status" value="1"/>
</dbReference>
<dbReference type="SUPFAM" id="SSF48208">
    <property type="entry name" value="Six-hairpin glycosidases"/>
    <property type="match status" value="1"/>
</dbReference>
<accession>A0ABM0MQ70</accession>
<protein>
    <recommendedName>
        <fullName evidence="9">Endoglucanase</fullName>
        <ecNumber evidence="9">3.2.1.4</ecNumber>
    </recommendedName>
</protein>